<name>A0A523BBS1_9CREN</name>
<gene>
    <name evidence="2" type="ORF">DSO09_04340</name>
    <name evidence="1" type="ORF">EF809_05345</name>
</gene>
<reference evidence="1 3" key="2">
    <citation type="journal article" date="2019" name="Nat. Microbiol.">
        <title>Wide diversity of methane and short-chain alkane metabolisms in uncultured archaea.</title>
        <authorList>
            <person name="Borrel G."/>
            <person name="Adam P.S."/>
            <person name="McKay L.J."/>
            <person name="Chen L.X."/>
            <person name="Sierra-Garcia I.N."/>
            <person name="Sieber C.M."/>
            <person name="Letourneur Q."/>
            <person name="Ghozlane A."/>
            <person name="Andersen G.L."/>
            <person name="Li W.J."/>
            <person name="Hallam S.J."/>
            <person name="Muyzer G."/>
            <person name="de Oliveira V.M."/>
            <person name="Inskeep W.P."/>
            <person name="Banfield J.F."/>
            <person name="Gribaldo S."/>
        </authorList>
    </citation>
    <scope>NUCLEOTIDE SEQUENCE [LARGE SCALE GENOMIC DNA]</scope>
    <source>
        <strain evidence="1">Verst-YHS</strain>
    </source>
</reference>
<dbReference type="Gene3D" id="3.40.1280.10">
    <property type="match status" value="1"/>
</dbReference>
<evidence type="ECO:0000313" key="2">
    <source>
        <dbReference type="EMBL" id="TDA38387.1"/>
    </source>
</evidence>
<reference evidence="2 4" key="1">
    <citation type="journal article" date="2019" name="Nat. Microbiol.">
        <title>Expanding anaerobic alkane metabolism in the domain of Archaea.</title>
        <authorList>
            <person name="Wang Y."/>
            <person name="Wegener G."/>
            <person name="Hou J."/>
            <person name="Wang F."/>
            <person name="Xiao X."/>
        </authorList>
    </citation>
    <scope>NUCLEOTIDE SEQUENCE [LARGE SCALE GENOMIC DNA]</scope>
    <source>
        <strain evidence="2">WYZ-LMO11</strain>
    </source>
</reference>
<dbReference type="PANTHER" id="PTHR12150">
    <property type="entry name" value="CLASS IV SAM-BINDING METHYLTRANSFERASE-RELATED"/>
    <property type="match status" value="1"/>
</dbReference>
<dbReference type="EMBL" id="QNVI01000052">
    <property type="protein sequence ID" value="TDA38387.1"/>
    <property type="molecule type" value="Genomic_DNA"/>
</dbReference>
<protein>
    <submittedName>
        <fullName evidence="2">RNA-binding protein</fullName>
    </submittedName>
</protein>
<dbReference type="CDD" id="cd18086">
    <property type="entry name" value="HsC9orf114-like"/>
    <property type="match status" value="1"/>
</dbReference>
<evidence type="ECO:0000313" key="4">
    <source>
        <dbReference type="Proteomes" id="UP000317265"/>
    </source>
</evidence>
<proteinExistence type="predicted"/>
<dbReference type="InterPro" id="IPR012340">
    <property type="entry name" value="NA-bd_OB-fold"/>
</dbReference>
<sequence length="273" mass="31749">MSLKRNYNLTVCIPSSIVSLVDTLIEKTILIGQIARTISIYRVNRILIYIDSEKKDLFFIKELLEYLETPQYLRKYLFPISKNLRYAGCLPPLRTPHHPTIDSDIGYRDGFVIESNDKKSIVDIGFKEPIICPYPLPRNKRVSLKKEKEIWIPVKKEEIPYYWGYEVIIDLKGLHHHLVKYNYDYVIATSRLGKPINIVFKEIKEMLKPGKNIAILFGSPREGLHNIFLKYSLNLENYCDVIVNMVPNQGTQTIRTEEALMISLAILSFIDEI</sequence>
<dbReference type="Proteomes" id="UP000316080">
    <property type="component" value="Unassembled WGS sequence"/>
</dbReference>
<evidence type="ECO:0000313" key="1">
    <source>
        <dbReference type="EMBL" id="RZN55386.1"/>
    </source>
</evidence>
<dbReference type="PANTHER" id="PTHR12150:SF13">
    <property type="entry name" value="METHYLTRANSFERASE C9ORF114-RELATED"/>
    <property type="match status" value="1"/>
</dbReference>
<dbReference type="InterPro" id="IPR029028">
    <property type="entry name" value="Alpha/beta_knot_MTases"/>
</dbReference>
<dbReference type="SUPFAM" id="SSF50249">
    <property type="entry name" value="Nucleic acid-binding proteins"/>
    <property type="match status" value="1"/>
</dbReference>
<dbReference type="AlphaFoldDB" id="A0A523BBS1"/>
<dbReference type="Gene3D" id="2.40.50.140">
    <property type="entry name" value="Nucleic acid-binding proteins"/>
    <property type="match status" value="1"/>
</dbReference>
<dbReference type="InterPro" id="IPR029026">
    <property type="entry name" value="tRNA_m1G_MTases_N"/>
</dbReference>
<dbReference type="InterPro" id="IPR003750">
    <property type="entry name" value="Put_MeTrfase-C9orf114-like"/>
</dbReference>
<comment type="caution">
    <text evidence="2">The sequence shown here is derived from an EMBL/GenBank/DDBJ whole genome shotgun (WGS) entry which is preliminary data.</text>
</comment>
<evidence type="ECO:0000313" key="3">
    <source>
        <dbReference type="Proteomes" id="UP000316080"/>
    </source>
</evidence>
<dbReference type="Proteomes" id="UP000317265">
    <property type="component" value="Unassembled WGS sequence"/>
</dbReference>
<accession>A0A523BBS1</accession>
<organism evidence="2 4">
    <name type="scientific">Thermoproteota archaeon</name>
    <dbReference type="NCBI Taxonomy" id="2056631"/>
    <lineage>
        <taxon>Archaea</taxon>
        <taxon>Thermoproteota</taxon>
    </lineage>
</organism>
<dbReference type="EMBL" id="RXIH01000044">
    <property type="protein sequence ID" value="RZN55386.1"/>
    <property type="molecule type" value="Genomic_DNA"/>
</dbReference>
<dbReference type="SUPFAM" id="SSF75217">
    <property type="entry name" value="alpha/beta knot"/>
    <property type="match status" value="1"/>
</dbReference>
<dbReference type="Pfam" id="PF02598">
    <property type="entry name" value="Methyltrn_RNA_3"/>
    <property type="match status" value="1"/>
</dbReference>